<organism evidence="1 2">
    <name type="scientific">Puccinia striiformis f. sp. tritici</name>
    <dbReference type="NCBI Taxonomy" id="168172"/>
    <lineage>
        <taxon>Eukaryota</taxon>
        <taxon>Fungi</taxon>
        <taxon>Dikarya</taxon>
        <taxon>Basidiomycota</taxon>
        <taxon>Pucciniomycotina</taxon>
        <taxon>Pucciniomycetes</taxon>
        <taxon>Pucciniales</taxon>
        <taxon>Pucciniaceae</taxon>
        <taxon>Puccinia</taxon>
    </lineage>
</organism>
<dbReference type="Proteomes" id="UP001060170">
    <property type="component" value="Chromosome 15"/>
</dbReference>
<gene>
    <name evidence="1" type="ORF">MJO28_014350</name>
</gene>
<sequence length="252" mass="28765">MVFVKYHRETKVIVVKLSLEGKTLAEINSTVGRTVSVDSLARWKELYEQTRSVVRNPALYGQRGRPLALSSEESQFVVAALQLEPTLYLDKIQRHIEAMTGVIHPLNTIPNELKDRLFFTKKKARKPGTMRRLDVEYFLEEVLLPVMNPFPARNSILILDNAKIHHGGRIPLLCAEAGILLMYLPPYSPDMNPIEKVFLVLKSNLKRDQIITGTDEDPRVIKAYLRHLVTAHLMGRLYRGSGYEVSRGDWCT</sequence>
<reference evidence="1 2" key="3">
    <citation type="journal article" date="2022" name="Microbiol. Spectr.">
        <title>Folding features and dynamics of 3D genome architecture in plant fungal pathogens.</title>
        <authorList>
            <person name="Xia C."/>
        </authorList>
    </citation>
    <scope>NUCLEOTIDE SEQUENCE [LARGE SCALE GENOMIC DNA]</scope>
    <source>
        <strain evidence="1 2">93-210</strain>
    </source>
</reference>
<protein>
    <submittedName>
        <fullName evidence="1">Uncharacterized protein</fullName>
    </submittedName>
</protein>
<name>A0ACC0DUJ3_9BASI</name>
<comment type="caution">
    <text evidence="1">The sequence shown here is derived from an EMBL/GenBank/DDBJ whole genome shotgun (WGS) entry which is preliminary data.</text>
</comment>
<reference evidence="2" key="2">
    <citation type="journal article" date="2018" name="Mol. Plant Microbe Interact.">
        <title>Genome sequence resources for the wheat stripe rust pathogen (Puccinia striiformis f. sp. tritici) and the barley stripe rust pathogen (Puccinia striiformis f. sp. hordei).</title>
        <authorList>
            <person name="Xia C."/>
            <person name="Wang M."/>
            <person name="Yin C."/>
            <person name="Cornejo O.E."/>
            <person name="Hulbert S.H."/>
            <person name="Chen X."/>
        </authorList>
    </citation>
    <scope>NUCLEOTIDE SEQUENCE [LARGE SCALE GENOMIC DNA]</scope>
    <source>
        <strain evidence="2">93-210</strain>
    </source>
</reference>
<dbReference type="EMBL" id="CM045879">
    <property type="protein sequence ID" value="KAI7938771.1"/>
    <property type="molecule type" value="Genomic_DNA"/>
</dbReference>
<proteinExistence type="predicted"/>
<keyword evidence="2" id="KW-1185">Reference proteome</keyword>
<reference evidence="2" key="1">
    <citation type="journal article" date="2018" name="BMC Genomics">
        <title>Genomic insights into host adaptation between the wheat stripe rust pathogen (Puccinia striiformis f. sp. tritici) and the barley stripe rust pathogen (Puccinia striiformis f. sp. hordei).</title>
        <authorList>
            <person name="Xia C."/>
            <person name="Wang M."/>
            <person name="Yin C."/>
            <person name="Cornejo O.E."/>
            <person name="Hulbert S.H."/>
            <person name="Chen X."/>
        </authorList>
    </citation>
    <scope>NUCLEOTIDE SEQUENCE [LARGE SCALE GENOMIC DNA]</scope>
    <source>
        <strain evidence="2">93-210</strain>
    </source>
</reference>
<evidence type="ECO:0000313" key="2">
    <source>
        <dbReference type="Proteomes" id="UP001060170"/>
    </source>
</evidence>
<evidence type="ECO:0000313" key="1">
    <source>
        <dbReference type="EMBL" id="KAI7938771.1"/>
    </source>
</evidence>
<accession>A0ACC0DUJ3</accession>